<evidence type="ECO:0000313" key="3">
    <source>
        <dbReference type="Proteomes" id="UP000091820"/>
    </source>
</evidence>
<evidence type="ECO:0000256" key="1">
    <source>
        <dbReference type="SAM" id="MobiDB-lite"/>
    </source>
</evidence>
<dbReference type="EnsemblMetazoa" id="GBRI039422-RA">
    <property type="protein sequence ID" value="GBRI039422-PA"/>
    <property type="gene ID" value="GBRI039422"/>
</dbReference>
<evidence type="ECO:0000313" key="2">
    <source>
        <dbReference type="EnsemblMetazoa" id="GBRI039422-PA"/>
    </source>
</evidence>
<dbReference type="AlphaFoldDB" id="A0A1A9X079"/>
<organism evidence="2 3">
    <name type="scientific">Glossina brevipalpis</name>
    <dbReference type="NCBI Taxonomy" id="37001"/>
    <lineage>
        <taxon>Eukaryota</taxon>
        <taxon>Metazoa</taxon>
        <taxon>Ecdysozoa</taxon>
        <taxon>Arthropoda</taxon>
        <taxon>Hexapoda</taxon>
        <taxon>Insecta</taxon>
        <taxon>Pterygota</taxon>
        <taxon>Neoptera</taxon>
        <taxon>Endopterygota</taxon>
        <taxon>Diptera</taxon>
        <taxon>Brachycera</taxon>
        <taxon>Muscomorpha</taxon>
        <taxon>Hippoboscoidea</taxon>
        <taxon>Glossinidae</taxon>
        <taxon>Glossina</taxon>
    </lineage>
</organism>
<name>A0A1A9X079_9MUSC</name>
<dbReference type="VEuPathDB" id="VectorBase:GBRI039422"/>
<reference evidence="3" key="1">
    <citation type="submission" date="2014-03" db="EMBL/GenBank/DDBJ databases">
        <authorList>
            <person name="Aksoy S."/>
            <person name="Warren W."/>
            <person name="Wilson R.K."/>
        </authorList>
    </citation>
    <scope>NUCLEOTIDE SEQUENCE [LARGE SCALE GENOMIC DNA]</scope>
    <source>
        <strain evidence="3">IAEA</strain>
    </source>
</reference>
<sequence length="472" mass="53847">MQKEETTKRRRTQNKSRRRTKSRCMKAPPPLSVPLLLLTITLFIPLIASSVNVTSVQSGIYIERVGTAYINHGLLKMKLTVPWKEVKADINIINKLNENISTLCSHSEIIAAKEGCKSLVYEFQEEVREVKHKTDTLRFLQSRQRRGILGTVLTSIFGVNDEVYRDIDKLDSNQRELIKLNQKHGKILLDTMQSMKAANEKISLQMSSFDDQFIKLYTIFDGNTFSTQFMSAYQRALNLVNLVDKKYSALLDKKCLAPNLKVSHIPKNRIDMLHTAEELVLSGDFQIIETTKFDVIQPTAIPKRMEYTLYAVLQIKPNPLAVNYDLQLFYELNQYDIDSVNTVLDNTMIIDAKTAYHFSGQQNCIISEIYHADQAKQCPPQVVNVTQTIWKELYNKNSWLFIAPTPTSVYSLCHGQRKEESCSEPGKPGNNQQQQQKKTSTNKKEESCSKPANNQQKKNQQQPLITEGSGSS</sequence>
<dbReference type="Proteomes" id="UP000091820">
    <property type="component" value="Unassembled WGS sequence"/>
</dbReference>
<feature type="region of interest" description="Disordered" evidence="1">
    <location>
        <begin position="1"/>
        <end position="25"/>
    </location>
</feature>
<dbReference type="InterPro" id="IPR022048">
    <property type="entry name" value="Envelope_fusion-like"/>
</dbReference>
<keyword evidence="3" id="KW-1185">Reference proteome</keyword>
<protein>
    <submittedName>
        <fullName evidence="2">Uncharacterized protein</fullName>
    </submittedName>
</protein>
<feature type="compositionally biased region" description="Low complexity" evidence="1">
    <location>
        <begin position="424"/>
        <end position="439"/>
    </location>
</feature>
<reference evidence="2" key="2">
    <citation type="submission" date="2020-05" db="UniProtKB">
        <authorList>
            <consortium name="EnsemblMetazoa"/>
        </authorList>
    </citation>
    <scope>IDENTIFICATION</scope>
    <source>
        <strain evidence="2">IAEA</strain>
    </source>
</reference>
<dbReference type="Pfam" id="PF12259">
    <property type="entry name" value="Baculo_F"/>
    <property type="match status" value="1"/>
</dbReference>
<accession>A0A1A9X079</accession>
<feature type="region of interest" description="Disordered" evidence="1">
    <location>
        <begin position="419"/>
        <end position="472"/>
    </location>
</feature>
<feature type="compositionally biased region" description="Low complexity" evidence="1">
    <location>
        <begin position="453"/>
        <end position="462"/>
    </location>
</feature>
<proteinExistence type="predicted"/>
<feature type="compositionally biased region" description="Basic residues" evidence="1">
    <location>
        <begin position="8"/>
        <end position="24"/>
    </location>
</feature>